<gene>
    <name evidence="2" type="ORF">MA16_Dca021270</name>
</gene>
<evidence type="ECO:0000256" key="1">
    <source>
        <dbReference type="SAM" id="MobiDB-lite"/>
    </source>
</evidence>
<dbReference type="EMBL" id="KZ502904">
    <property type="protein sequence ID" value="PKU70940.1"/>
    <property type="molecule type" value="Genomic_DNA"/>
</dbReference>
<dbReference type="Proteomes" id="UP000233837">
    <property type="component" value="Unassembled WGS sequence"/>
</dbReference>
<sequence>MGRKHAPFSPWDEALAAGSEIAGDEMARRRKGGETLSGKTGSAGVMLRVLKCVNCDGSLQTTGARDSK</sequence>
<evidence type="ECO:0000313" key="2">
    <source>
        <dbReference type="EMBL" id="PKU70940.1"/>
    </source>
</evidence>
<proteinExistence type="predicted"/>
<dbReference type="AlphaFoldDB" id="A0A2I0W5L6"/>
<reference evidence="2 3" key="1">
    <citation type="journal article" date="2016" name="Sci. Rep.">
        <title>The Dendrobium catenatum Lindl. genome sequence provides insights into polysaccharide synthase, floral development and adaptive evolution.</title>
        <authorList>
            <person name="Zhang G.Q."/>
            <person name="Xu Q."/>
            <person name="Bian C."/>
            <person name="Tsai W.C."/>
            <person name="Yeh C.M."/>
            <person name="Liu K.W."/>
            <person name="Yoshida K."/>
            <person name="Zhang L.S."/>
            <person name="Chang S.B."/>
            <person name="Chen F."/>
            <person name="Shi Y."/>
            <person name="Su Y.Y."/>
            <person name="Zhang Y.Q."/>
            <person name="Chen L.J."/>
            <person name="Yin Y."/>
            <person name="Lin M."/>
            <person name="Huang H."/>
            <person name="Deng H."/>
            <person name="Wang Z.W."/>
            <person name="Zhu S.L."/>
            <person name="Zhao X."/>
            <person name="Deng C."/>
            <person name="Niu S.C."/>
            <person name="Huang J."/>
            <person name="Wang M."/>
            <person name="Liu G.H."/>
            <person name="Yang H.J."/>
            <person name="Xiao X.J."/>
            <person name="Hsiao Y.Y."/>
            <person name="Wu W.L."/>
            <person name="Chen Y.Y."/>
            <person name="Mitsuda N."/>
            <person name="Ohme-Takagi M."/>
            <person name="Luo Y.B."/>
            <person name="Van de Peer Y."/>
            <person name="Liu Z.J."/>
        </authorList>
    </citation>
    <scope>NUCLEOTIDE SEQUENCE [LARGE SCALE GENOMIC DNA]</scope>
    <source>
        <tissue evidence="2">The whole plant</tissue>
    </source>
</reference>
<keyword evidence="3" id="KW-1185">Reference proteome</keyword>
<name>A0A2I0W5L6_9ASPA</name>
<feature type="region of interest" description="Disordered" evidence="1">
    <location>
        <begin position="20"/>
        <end position="40"/>
    </location>
</feature>
<protein>
    <submittedName>
        <fullName evidence="2">Uncharacterized protein</fullName>
    </submittedName>
</protein>
<organism evidence="2 3">
    <name type="scientific">Dendrobium catenatum</name>
    <dbReference type="NCBI Taxonomy" id="906689"/>
    <lineage>
        <taxon>Eukaryota</taxon>
        <taxon>Viridiplantae</taxon>
        <taxon>Streptophyta</taxon>
        <taxon>Embryophyta</taxon>
        <taxon>Tracheophyta</taxon>
        <taxon>Spermatophyta</taxon>
        <taxon>Magnoliopsida</taxon>
        <taxon>Liliopsida</taxon>
        <taxon>Asparagales</taxon>
        <taxon>Orchidaceae</taxon>
        <taxon>Epidendroideae</taxon>
        <taxon>Malaxideae</taxon>
        <taxon>Dendrobiinae</taxon>
        <taxon>Dendrobium</taxon>
    </lineage>
</organism>
<evidence type="ECO:0000313" key="3">
    <source>
        <dbReference type="Proteomes" id="UP000233837"/>
    </source>
</evidence>
<reference evidence="2 3" key="2">
    <citation type="journal article" date="2017" name="Nature">
        <title>The Apostasia genome and the evolution of orchids.</title>
        <authorList>
            <person name="Zhang G.Q."/>
            <person name="Liu K.W."/>
            <person name="Li Z."/>
            <person name="Lohaus R."/>
            <person name="Hsiao Y.Y."/>
            <person name="Niu S.C."/>
            <person name="Wang J.Y."/>
            <person name="Lin Y.C."/>
            <person name="Xu Q."/>
            <person name="Chen L.J."/>
            <person name="Yoshida K."/>
            <person name="Fujiwara S."/>
            <person name="Wang Z.W."/>
            <person name="Zhang Y.Q."/>
            <person name="Mitsuda N."/>
            <person name="Wang M."/>
            <person name="Liu G.H."/>
            <person name="Pecoraro L."/>
            <person name="Huang H.X."/>
            <person name="Xiao X.J."/>
            <person name="Lin M."/>
            <person name="Wu X.Y."/>
            <person name="Wu W.L."/>
            <person name="Chen Y.Y."/>
            <person name="Chang S.B."/>
            <person name="Sakamoto S."/>
            <person name="Ohme-Takagi M."/>
            <person name="Yagi M."/>
            <person name="Zeng S.J."/>
            <person name="Shen C.Y."/>
            <person name="Yeh C.M."/>
            <person name="Luo Y.B."/>
            <person name="Tsai W.C."/>
            <person name="Van de Peer Y."/>
            <person name="Liu Z.J."/>
        </authorList>
    </citation>
    <scope>NUCLEOTIDE SEQUENCE [LARGE SCALE GENOMIC DNA]</scope>
    <source>
        <tissue evidence="2">The whole plant</tissue>
    </source>
</reference>
<accession>A0A2I0W5L6</accession>